<dbReference type="AlphaFoldDB" id="A0A517T762"/>
<dbReference type="SUPFAM" id="SSF160424">
    <property type="entry name" value="BH3703-like"/>
    <property type="match status" value="1"/>
</dbReference>
<dbReference type="InterPro" id="IPR036170">
    <property type="entry name" value="YezG-like_sf"/>
</dbReference>
<evidence type="ECO:0008006" key="3">
    <source>
        <dbReference type="Google" id="ProtNLM"/>
    </source>
</evidence>
<evidence type="ECO:0000313" key="1">
    <source>
        <dbReference type="EMBL" id="QDT64190.1"/>
    </source>
</evidence>
<dbReference type="Proteomes" id="UP000319976">
    <property type="component" value="Chromosome"/>
</dbReference>
<name>A0A517T762_9PLAN</name>
<dbReference type="RefSeq" id="WP_145261143.1">
    <property type="nucleotide sequence ID" value="NZ_CP036316.1"/>
</dbReference>
<accession>A0A517T762</accession>
<evidence type="ECO:0000313" key="2">
    <source>
        <dbReference type="Proteomes" id="UP000319976"/>
    </source>
</evidence>
<sequence length="128" mass="14858">MNAETVIDLQNRIVLVCSGAIYSKWENAFVNVEIDSIDGEQTENLLCVHFCKEGGKWTSDSFSAPIESYDLFNRLRAETSDPEPWKNCMLEFDSTGKYRFSYSHDRPRRIYGDYSDEAMLEHYIPKPL</sequence>
<protein>
    <recommendedName>
        <fullName evidence="3">DUF600 domain-containing protein</fullName>
    </recommendedName>
</protein>
<keyword evidence="2" id="KW-1185">Reference proteome</keyword>
<organism evidence="1 2">
    <name type="scientific">Calycomorphotria hydatis</name>
    <dbReference type="NCBI Taxonomy" id="2528027"/>
    <lineage>
        <taxon>Bacteria</taxon>
        <taxon>Pseudomonadati</taxon>
        <taxon>Planctomycetota</taxon>
        <taxon>Planctomycetia</taxon>
        <taxon>Planctomycetales</taxon>
        <taxon>Planctomycetaceae</taxon>
        <taxon>Calycomorphotria</taxon>
    </lineage>
</organism>
<reference evidence="1 2" key="1">
    <citation type="submission" date="2019-02" db="EMBL/GenBank/DDBJ databases">
        <title>Deep-cultivation of Planctomycetes and their phenomic and genomic characterization uncovers novel biology.</title>
        <authorList>
            <person name="Wiegand S."/>
            <person name="Jogler M."/>
            <person name="Boedeker C."/>
            <person name="Pinto D."/>
            <person name="Vollmers J."/>
            <person name="Rivas-Marin E."/>
            <person name="Kohn T."/>
            <person name="Peeters S.H."/>
            <person name="Heuer A."/>
            <person name="Rast P."/>
            <person name="Oberbeckmann S."/>
            <person name="Bunk B."/>
            <person name="Jeske O."/>
            <person name="Meyerdierks A."/>
            <person name="Storesund J.E."/>
            <person name="Kallscheuer N."/>
            <person name="Luecker S."/>
            <person name="Lage O.M."/>
            <person name="Pohl T."/>
            <person name="Merkel B.J."/>
            <person name="Hornburger P."/>
            <person name="Mueller R.-W."/>
            <person name="Bruemmer F."/>
            <person name="Labrenz M."/>
            <person name="Spormann A.M."/>
            <person name="Op den Camp H."/>
            <person name="Overmann J."/>
            <person name="Amann R."/>
            <person name="Jetten M.S.M."/>
            <person name="Mascher T."/>
            <person name="Medema M.H."/>
            <person name="Devos D.P."/>
            <person name="Kaster A.-K."/>
            <person name="Ovreas L."/>
            <person name="Rohde M."/>
            <person name="Galperin M.Y."/>
            <person name="Jogler C."/>
        </authorList>
    </citation>
    <scope>NUCLEOTIDE SEQUENCE [LARGE SCALE GENOMIC DNA]</scope>
    <source>
        <strain evidence="1 2">V22</strain>
    </source>
</reference>
<dbReference type="EMBL" id="CP036316">
    <property type="protein sequence ID" value="QDT64190.1"/>
    <property type="molecule type" value="Genomic_DNA"/>
</dbReference>
<dbReference type="OrthoDB" id="286020at2"/>
<gene>
    <name evidence="1" type="ORF">V22_14210</name>
</gene>
<proteinExistence type="predicted"/>
<dbReference type="KEGG" id="chya:V22_14210"/>